<dbReference type="AlphaFoldDB" id="A0A0A9FR52"/>
<reference evidence="1" key="2">
    <citation type="journal article" date="2015" name="Data Brief">
        <title>Shoot transcriptome of the giant reed, Arundo donax.</title>
        <authorList>
            <person name="Barrero R.A."/>
            <person name="Guerrero F.D."/>
            <person name="Moolhuijzen P."/>
            <person name="Goolsby J.A."/>
            <person name="Tidwell J."/>
            <person name="Bellgard S.E."/>
            <person name="Bellgard M.I."/>
        </authorList>
    </citation>
    <scope>NUCLEOTIDE SEQUENCE</scope>
    <source>
        <tissue evidence="1">Shoot tissue taken approximately 20 cm above the soil surface</tissue>
    </source>
</reference>
<name>A0A0A9FR52_ARUDO</name>
<dbReference type="EMBL" id="GBRH01183129">
    <property type="protein sequence ID" value="JAE14767.1"/>
    <property type="molecule type" value="Transcribed_RNA"/>
</dbReference>
<organism evidence="1">
    <name type="scientific">Arundo donax</name>
    <name type="common">Giant reed</name>
    <name type="synonym">Donax arundinaceus</name>
    <dbReference type="NCBI Taxonomy" id="35708"/>
    <lineage>
        <taxon>Eukaryota</taxon>
        <taxon>Viridiplantae</taxon>
        <taxon>Streptophyta</taxon>
        <taxon>Embryophyta</taxon>
        <taxon>Tracheophyta</taxon>
        <taxon>Spermatophyta</taxon>
        <taxon>Magnoliopsida</taxon>
        <taxon>Liliopsida</taxon>
        <taxon>Poales</taxon>
        <taxon>Poaceae</taxon>
        <taxon>PACMAD clade</taxon>
        <taxon>Arundinoideae</taxon>
        <taxon>Arundineae</taxon>
        <taxon>Arundo</taxon>
    </lineage>
</organism>
<protein>
    <submittedName>
        <fullName evidence="1">Uncharacterized protein</fullName>
    </submittedName>
</protein>
<sequence length="85" mass="9596">MLSAACRQPKNDSHMLRDEKMILIWRSTAHMYIMLLSLCGQSFSKKSTTFGPTKSGNSMKSFGSIRRNAADLRALYLSTQSFICK</sequence>
<accession>A0A0A9FR52</accession>
<reference evidence="1" key="1">
    <citation type="submission" date="2014-09" db="EMBL/GenBank/DDBJ databases">
        <authorList>
            <person name="Magalhaes I.L.F."/>
            <person name="Oliveira U."/>
            <person name="Santos F.R."/>
            <person name="Vidigal T.H.D.A."/>
            <person name="Brescovit A.D."/>
            <person name="Santos A.J."/>
        </authorList>
    </citation>
    <scope>NUCLEOTIDE SEQUENCE</scope>
    <source>
        <tissue evidence="1">Shoot tissue taken approximately 20 cm above the soil surface</tissue>
    </source>
</reference>
<evidence type="ECO:0000313" key="1">
    <source>
        <dbReference type="EMBL" id="JAE14767.1"/>
    </source>
</evidence>
<proteinExistence type="predicted"/>